<reference evidence="1 2" key="1">
    <citation type="submission" date="2019-03" db="EMBL/GenBank/DDBJ databases">
        <title>Complete Genome Sequence of Paraburkholderia dipogonis ICMP 19430T, a Nitrogen-fixing Symbiont of the South African Invasive Legume Dipogon lignosus in New Zealand.</title>
        <authorList>
            <person name="De Meyer S.E."/>
        </authorList>
    </citation>
    <scope>NUCLEOTIDE SEQUENCE [LARGE SCALE GENOMIC DNA]</scope>
    <source>
        <strain evidence="1 2">ICMP 19430</strain>
    </source>
</reference>
<evidence type="ECO:0000313" key="1">
    <source>
        <dbReference type="EMBL" id="TFE36778.1"/>
    </source>
</evidence>
<gene>
    <name evidence="1" type="ORF">E2553_44825</name>
</gene>
<sequence length="123" mass="13343">MNGDHALSAYFPTLTFAIAAAIFRANSCGSAYWRPQPGPFDDCTHGVDTLSALRAQCYVLNAARTMLLSADFSRHGTHDASLTIQKVDSELHKQNDPSVANFVRDECLRTAAVMFASFCLAVA</sequence>
<dbReference type="RefSeq" id="WP_134466704.1">
    <property type="nucleotide sequence ID" value="NZ_SNVI01000008.1"/>
</dbReference>
<dbReference type="EMBL" id="SNVI01000008">
    <property type="protein sequence ID" value="TFE36778.1"/>
    <property type="molecule type" value="Genomic_DNA"/>
</dbReference>
<evidence type="ECO:0000313" key="2">
    <source>
        <dbReference type="Proteomes" id="UP000297385"/>
    </source>
</evidence>
<accession>A0A4Y8MH88</accession>
<dbReference type="Proteomes" id="UP000297385">
    <property type="component" value="Unassembled WGS sequence"/>
</dbReference>
<protein>
    <submittedName>
        <fullName evidence="1">Uncharacterized protein</fullName>
    </submittedName>
</protein>
<proteinExistence type="predicted"/>
<comment type="caution">
    <text evidence="1">The sequence shown here is derived from an EMBL/GenBank/DDBJ whole genome shotgun (WGS) entry which is preliminary data.</text>
</comment>
<name>A0A4Y8MH88_9BURK</name>
<dbReference type="AlphaFoldDB" id="A0A4Y8MH88"/>
<organism evidence="1 2">
    <name type="scientific">Paraburkholderia dipogonis</name>
    <dbReference type="NCBI Taxonomy" id="1211383"/>
    <lineage>
        <taxon>Bacteria</taxon>
        <taxon>Pseudomonadati</taxon>
        <taxon>Pseudomonadota</taxon>
        <taxon>Betaproteobacteria</taxon>
        <taxon>Burkholderiales</taxon>
        <taxon>Burkholderiaceae</taxon>
        <taxon>Paraburkholderia</taxon>
    </lineage>
</organism>